<gene>
    <name evidence="3" type="ORF">YH63_016565</name>
</gene>
<dbReference type="SUPFAM" id="SSF53448">
    <property type="entry name" value="Nucleotide-diphospho-sugar transferases"/>
    <property type="match status" value="1"/>
</dbReference>
<dbReference type="InterPro" id="IPR029044">
    <property type="entry name" value="Nucleotide-diphossugar_trans"/>
</dbReference>
<dbReference type="AlphaFoldDB" id="A0A4U6BQY7"/>
<reference evidence="3" key="1">
    <citation type="submission" date="2019-04" db="EMBL/GenBank/DDBJ databases">
        <title>Whole genome sequencing of cave bacteria.</title>
        <authorList>
            <person name="Gan H.M."/>
            <person name="Barton H."/>
            <person name="Savka M.A."/>
        </authorList>
    </citation>
    <scope>NUCLEOTIDE SEQUENCE [LARGE SCALE GENOMIC DNA]</scope>
    <source>
        <strain evidence="3">LC387</strain>
    </source>
</reference>
<feature type="transmembrane region" description="Helical" evidence="1">
    <location>
        <begin position="321"/>
        <end position="339"/>
    </location>
</feature>
<protein>
    <submittedName>
        <fullName evidence="3">Glycosyltransferase family 2 protein</fullName>
    </submittedName>
</protein>
<dbReference type="Proteomes" id="UP000034832">
    <property type="component" value="Unassembled WGS sequence"/>
</dbReference>
<keyword evidence="1" id="KW-0472">Membrane</keyword>
<accession>A0A4U6BQY7</accession>
<dbReference type="RefSeq" id="WP_083992541.1">
    <property type="nucleotide sequence ID" value="NZ_LBIA02000001.1"/>
</dbReference>
<feature type="domain" description="Glycosyltransferase 2-like" evidence="2">
    <location>
        <begin position="47"/>
        <end position="180"/>
    </location>
</feature>
<keyword evidence="1" id="KW-0812">Transmembrane</keyword>
<dbReference type="PANTHER" id="PTHR22916">
    <property type="entry name" value="GLYCOSYLTRANSFERASE"/>
    <property type="match status" value="1"/>
</dbReference>
<proteinExistence type="predicted"/>
<dbReference type="Pfam" id="PF00535">
    <property type="entry name" value="Glycos_transf_2"/>
    <property type="match status" value="1"/>
</dbReference>
<keyword evidence="1" id="KW-1133">Transmembrane helix</keyword>
<name>A0A4U6BQY7_9BRAD</name>
<dbReference type="Gene3D" id="3.90.550.10">
    <property type="entry name" value="Spore Coat Polysaccharide Biosynthesis Protein SpsA, Chain A"/>
    <property type="match status" value="1"/>
</dbReference>
<comment type="caution">
    <text evidence="3">The sequence shown here is derived from an EMBL/GenBank/DDBJ whole genome shotgun (WGS) entry which is preliminary data.</text>
</comment>
<dbReference type="InterPro" id="IPR001173">
    <property type="entry name" value="Glyco_trans_2-like"/>
</dbReference>
<evidence type="ECO:0000256" key="1">
    <source>
        <dbReference type="SAM" id="Phobius"/>
    </source>
</evidence>
<keyword evidence="4" id="KW-1185">Reference proteome</keyword>
<dbReference type="PANTHER" id="PTHR22916:SF3">
    <property type="entry name" value="UDP-GLCNAC:BETAGAL BETA-1,3-N-ACETYLGLUCOSAMINYLTRANSFERASE-LIKE PROTEIN 1"/>
    <property type="match status" value="1"/>
</dbReference>
<evidence type="ECO:0000313" key="4">
    <source>
        <dbReference type="Proteomes" id="UP000034832"/>
    </source>
</evidence>
<dbReference type="OrthoDB" id="9794124at2"/>
<evidence type="ECO:0000259" key="2">
    <source>
        <dbReference type="Pfam" id="PF00535"/>
    </source>
</evidence>
<dbReference type="EMBL" id="LBIA02000001">
    <property type="protein sequence ID" value="TKT72906.1"/>
    <property type="molecule type" value="Genomic_DNA"/>
</dbReference>
<dbReference type="GO" id="GO:0016758">
    <property type="term" value="F:hexosyltransferase activity"/>
    <property type="evidence" value="ECO:0007669"/>
    <property type="project" value="UniProtKB-ARBA"/>
</dbReference>
<organism evidence="3 4">
    <name type="scientific">Afipia massiliensis</name>
    <dbReference type="NCBI Taxonomy" id="211460"/>
    <lineage>
        <taxon>Bacteria</taxon>
        <taxon>Pseudomonadati</taxon>
        <taxon>Pseudomonadota</taxon>
        <taxon>Alphaproteobacteria</taxon>
        <taxon>Hyphomicrobiales</taxon>
        <taxon>Nitrobacteraceae</taxon>
        <taxon>Afipia</taxon>
    </lineage>
</organism>
<evidence type="ECO:0000313" key="3">
    <source>
        <dbReference type="EMBL" id="TKT72906.1"/>
    </source>
</evidence>
<sequence length="391" mass="45398">MSLPLANPPPPHPQSFTQRLLGTRRRLRGLKNWRSKDGEPLDGPKVSVMLITYNHERYVAEALDSILMQKRDFDIEINVIDDASTDKTQEIVRNYELQYPSIINCYFNARNVGHIRTQLNTIRGFQTLRGEYFALLEGDDYWTDENKLSDQVSFLDTNKSFIACAHWTNKVYDDGRPSEHFLPFKAFGRDIATMQDLVRMAGVFHLSSIVYRNVFELAPPPAFADPYSCEVTINMTYGMFGDFYCMDRYMSAYRVHEQGVFSGRSLEQHWLFHLHGFRHFALYLGSAHWDIFAGAVVGFSRYVLSAPKRGEVAHLTWKAKFIFWGHLIAAAPFFIYAALKRPRITLPQLRFAFQRPEISLQQLKDRMVKKWPTVLVVYHRLKGSRDVRHGD</sequence>